<dbReference type="AlphaFoldDB" id="A0AAW0FBK5"/>
<dbReference type="EMBL" id="JASBNA010000080">
    <property type="protein sequence ID" value="KAK7677906.1"/>
    <property type="molecule type" value="Genomic_DNA"/>
</dbReference>
<accession>A0AAW0FBK5</accession>
<evidence type="ECO:0000313" key="1">
    <source>
        <dbReference type="EMBL" id="KAK7677906.1"/>
    </source>
</evidence>
<reference evidence="1 2" key="1">
    <citation type="submission" date="2022-09" db="EMBL/GenBank/DDBJ databases">
        <authorList>
            <person name="Palmer J.M."/>
        </authorList>
    </citation>
    <scope>NUCLEOTIDE SEQUENCE [LARGE SCALE GENOMIC DNA]</scope>
    <source>
        <strain evidence="1 2">DSM 7382</strain>
    </source>
</reference>
<comment type="caution">
    <text evidence="1">The sequence shown here is derived from an EMBL/GenBank/DDBJ whole genome shotgun (WGS) entry which is preliminary data.</text>
</comment>
<sequence>MLSTLSYSVFVRHEEGKCTNAWQATRSTSRPLANKEICSTAKLEQCDGAAGAHRQRRSTVQNLYTNMCKTLKTSAITQTIWDSSGRVGFKNVT</sequence>
<dbReference type="Proteomes" id="UP001385951">
    <property type="component" value="Unassembled WGS sequence"/>
</dbReference>
<gene>
    <name evidence="1" type="ORF">QCA50_019096</name>
</gene>
<organism evidence="1 2">
    <name type="scientific">Cerrena zonata</name>
    <dbReference type="NCBI Taxonomy" id="2478898"/>
    <lineage>
        <taxon>Eukaryota</taxon>
        <taxon>Fungi</taxon>
        <taxon>Dikarya</taxon>
        <taxon>Basidiomycota</taxon>
        <taxon>Agaricomycotina</taxon>
        <taxon>Agaricomycetes</taxon>
        <taxon>Polyporales</taxon>
        <taxon>Cerrenaceae</taxon>
        <taxon>Cerrena</taxon>
    </lineage>
</organism>
<name>A0AAW0FBK5_9APHY</name>
<protein>
    <submittedName>
        <fullName evidence="1">Uncharacterized protein</fullName>
    </submittedName>
</protein>
<keyword evidence="2" id="KW-1185">Reference proteome</keyword>
<evidence type="ECO:0000313" key="2">
    <source>
        <dbReference type="Proteomes" id="UP001385951"/>
    </source>
</evidence>
<proteinExistence type="predicted"/>